<proteinExistence type="predicted"/>
<feature type="compositionally biased region" description="Basic residues" evidence="1">
    <location>
        <begin position="415"/>
        <end position="428"/>
    </location>
</feature>
<evidence type="ECO:0000313" key="2">
    <source>
        <dbReference type="EMBL" id="AIF26363.1"/>
    </source>
</evidence>
<feature type="compositionally biased region" description="Basic residues" evidence="1">
    <location>
        <begin position="316"/>
        <end position="331"/>
    </location>
</feature>
<feature type="region of interest" description="Disordered" evidence="1">
    <location>
        <begin position="398"/>
        <end position="428"/>
    </location>
</feature>
<organism evidence="2">
    <name type="scientific">uncultured bacterium fosmid pJB190D12_contig II</name>
    <dbReference type="NCBI Taxonomy" id="1478060"/>
    <lineage>
        <taxon>Bacteria</taxon>
        <taxon>environmental samples</taxon>
    </lineage>
</organism>
<accession>A0A0H3U9E5</accession>
<dbReference type="EMBL" id="KF540227">
    <property type="protein sequence ID" value="AIF26363.1"/>
    <property type="molecule type" value="Genomic_DNA"/>
</dbReference>
<protein>
    <submittedName>
        <fullName evidence="2">Uncharacterized protein</fullName>
    </submittedName>
</protein>
<reference evidence="2" key="1">
    <citation type="submission" date="2013-08" db="EMBL/GenBank/DDBJ databases">
        <title>Comparison of modified E. coli strains.</title>
        <authorList>
            <person name="Juergensen J."/>
            <person name="Bonge A."/>
            <person name="Streit W.R."/>
        </authorList>
    </citation>
    <scope>NUCLEOTIDE SEQUENCE</scope>
</reference>
<dbReference type="AlphaFoldDB" id="A0A0H3U9E5"/>
<sequence length="428" mass="46861">MGGPDVHCRGLQREPLERAAHLDPVRLVVEIRGEYRDAGGASNLPRVFVVLGVFGKEGVEHQTAEPAGNHRVAGRACEEPVAQPRRLGAIEANPVLELADKRGIPHLHGVALHHEVEYRLHGPPVREQVCADAVSRAGRLQKLQLVLRKGLGVELRSRRLPAGYGLEQERSALRTAYERDIDRFLRPPGEDGIASISHRRRSLHEVLGRAPEADEEVVIVRVDDRASALVIGKDRNRLLPEPELPALGVVAGRGEACVAHELEQYCGGVAPDAFSMTPRLPHGILVFRAARVRGAQGEGSRGAQAARRGRRDERPSRHHCATSLCHPHRKLAPGTLTADGRSSTVCGHSPESSPYKSVSYAAPLATHRLRKVPSCTKPRERSSRIDATLLEFTSASSRRMPNEPNANAHMARSASRIRPRPHCARPRT</sequence>
<feature type="compositionally biased region" description="Polar residues" evidence="1">
    <location>
        <begin position="340"/>
        <end position="352"/>
    </location>
</feature>
<evidence type="ECO:0000256" key="1">
    <source>
        <dbReference type="SAM" id="MobiDB-lite"/>
    </source>
</evidence>
<feature type="region of interest" description="Disordered" evidence="1">
    <location>
        <begin position="296"/>
        <end position="352"/>
    </location>
</feature>
<name>A0A0H3U9E5_9BACT</name>